<evidence type="ECO:0000313" key="1">
    <source>
        <dbReference type="EMBL" id="OQP64427.1"/>
    </source>
</evidence>
<name>A0A1V9G1J8_9BACT</name>
<organism evidence="1 2">
    <name type="scientific">Niastella vici</name>
    <dbReference type="NCBI Taxonomy" id="1703345"/>
    <lineage>
        <taxon>Bacteria</taxon>
        <taxon>Pseudomonadati</taxon>
        <taxon>Bacteroidota</taxon>
        <taxon>Chitinophagia</taxon>
        <taxon>Chitinophagales</taxon>
        <taxon>Chitinophagaceae</taxon>
        <taxon>Niastella</taxon>
    </lineage>
</organism>
<dbReference type="EMBL" id="LVYD01000042">
    <property type="protein sequence ID" value="OQP64427.1"/>
    <property type="molecule type" value="Genomic_DNA"/>
</dbReference>
<sequence>MQVVGVRQIYKSPINKHIIFCKWCEFVDEQMEFGVISIFELPGFPYLQQRSIRLYIIQHKDVPFYTIRVTYCGVSGKGRPKVANYAAYVINYGALVANYGTFVVNDGALVVNDGALVVNDGTLVVNDGALVVNDGVLVANDGALVRNFLWKVFKVEVKLQNIGVKVANIGAKVANLRLIVSDYFHNLI</sequence>
<comment type="caution">
    <text evidence="1">The sequence shown here is derived from an EMBL/GenBank/DDBJ whole genome shotgun (WGS) entry which is preliminary data.</text>
</comment>
<keyword evidence="2" id="KW-1185">Reference proteome</keyword>
<dbReference type="AlphaFoldDB" id="A0A1V9G1J8"/>
<reference evidence="1 2" key="1">
    <citation type="submission" date="2016-03" db="EMBL/GenBank/DDBJ databases">
        <title>Niastella vici sp. nov., isolated from farmland soil.</title>
        <authorList>
            <person name="Chen L."/>
            <person name="Wang D."/>
            <person name="Yang S."/>
            <person name="Wang G."/>
        </authorList>
    </citation>
    <scope>NUCLEOTIDE SEQUENCE [LARGE SCALE GENOMIC DNA]</scope>
    <source>
        <strain evidence="1 2">DJ57</strain>
    </source>
</reference>
<dbReference type="Proteomes" id="UP000192796">
    <property type="component" value="Unassembled WGS sequence"/>
</dbReference>
<protein>
    <submittedName>
        <fullName evidence="1">Uncharacterized protein</fullName>
    </submittedName>
</protein>
<evidence type="ECO:0000313" key="2">
    <source>
        <dbReference type="Proteomes" id="UP000192796"/>
    </source>
</evidence>
<accession>A0A1V9G1J8</accession>
<gene>
    <name evidence="1" type="ORF">A3860_20885</name>
</gene>
<dbReference type="STRING" id="1703345.A3860_20885"/>
<proteinExistence type="predicted"/>